<evidence type="ECO:0000256" key="6">
    <source>
        <dbReference type="ARBA" id="ARBA00023180"/>
    </source>
</evidence>
<gene>
    <name evidence="12" type="ORF">CCMP2556_LOCUS21224</name>
</gene>
<dbReference type="Proteomes" id="UP001642484">
    <property type="component" value="Unassembled WGS sequence"/>
</dbReference>
<keyword evidence="6" id="KW-0325">Glycoprotein</keyword>
<comment type="caution">
    <text evidence="12">The sequence shown here is derived from an EMBL/GenBank/DDBJ whole genome shotgun (WGS) entry which is preliminary data.</text>
</comment>
<dbReference type="Pfam" id="PF07699">
    <property type="entry name" value="Ephrin_rec_like"/>
    <property type="match status" value="1"/>
</dbReference>
<dbReference type="Gene3D" id="3.40.50.2300">
    <property type="match status" value="2"/>
</dbReference>
<evidence type="ECO:0000256" key="7">
    <source>
        <dbReference type="SAM" id="MobiDB-lite"/>
    </source>
</evidence>
<dbReference type="SUPFAM" id="SSF53822">
    <property type="entry name" value="Periplasmic binding protein-like I"/>
    <property type="match status" value="1"/>
</dbReference>
<evidence type="ECO:0000256" key="4">
    <source>
        <dbReference type="ARBA" id="ARBA00023136"/>
    </source>
</evidence>
<feature type="transmembrane region" description="Helical" evidence="8">
    <location>
        <begin position="819"/>
        <end position="839"/>
    </location>
</feature>
<keyword evidence="13" id="KW-1185">Reference proteome</keyword>
<dbReference type="Pfam" id="PF01094">
    <property type="entry name" value="ANF_receptor"/>
    <property type="match status" value="1"/>
</dbReference>
<keyword evidence="2 8" id="KW-0812">Transmembrane</keyword>
<accession>A0ABP0LJ23</accession>
<protein>
    <submittedName>
        <fullName evidence="12">Uncharacterized protein</fullName>
    </submittedName>
</protein>
<dbReference type="InterPro" id="IPR000337">
    <property type="entry name" value="GPCR_3"/>
</dbReference>
<keyword evidence="4 8" id="KW-0472">Membrane</keyword>
<feature type="signal peptide" evidence="9">
    <location>
        <begin position="1"/>
        <end position="20"/>
    </location>
</feature>
<dbReference type="PRINTS" id="PR00248">
    <property type="entry name" value="GPCRMGR"/>
</dbReference>
<feature type="region of interest" description="Disordered" evidence="7">
    <location>
        <begin position="1387"/>
        <end position="1419"/>
    </location>
</feature>
<dbReference type="InterPro" id="IPR001828">
    <property type="entry name" value="ANF_lig-bd_rcpt"/>
</dbReference>
<keyword evidence="9" id="KW-0732">Signal</keyword>
<sequence>MAKPWQSFWLILWLLPFNHAQDLALGVISGITSWNQLHMAIVAAVDMELRKHFEPGVVTRFGPPFVELQPAHPEVANITMRIGTSHSNPQVGVGTALDFMFGANGLRPVVGLVGVASSSMSIPVASVARVIHIPQVCFASTSPTLSDKELYPYFLRTVPPDALQAKAFWNWLTTFQVPRAVCLYAEEPYGRGLYLAIKEQAVLAHQSLRIQGAPLRYMPIDFVISEAKDTIDVVKSLGSHMLFLSMNRGAFSNFIPVMQEEGLFAPEWQILASEAIKLYDPSALPAGFMYWHPVSEGPKYETFLQLWRKLRADDVTSTAARERFQIDNFRVPLDEARSAPITDADFESGSPAAYSSFLFDAIFTFVMAINTLLNDGVPASEIKGEILLAQVKRTNFEGISGHVSFDQNGNRQTAYQLLYWPPASNASNATGRAWTLAGAFDAGTNELDITSHLYWMTGQYSATAPAVFTACSPGFYKDQVNQCIPCEVGFFCGADHASKEPCPRGFFSNVTGLTSCLPCDAGSFAEDVGSIGCASCLPGFYAEQGQESCKKCAQGTYQPSFGSAACLPCELGQVTAEQGSQSLSDCQCARASFMCNHSSVSSAARGCRECPMGLECMAGLDPPLQEPGYWAEAAETCDFQVLRCRSGLQCPGLELGACAAGRMGIACNNCKVNHYPQEDGTCAPCHGEDVWPFILSALAGVALMFLCASSLRADLNQHSLNLLTVAAVGGQMVVALQALRSIRQLGSIRWVEPLRKLMDVTKILAFDLDIIKISCILGTDSPTLKFVCQMLICPVCLSFFGLAWFIFKLPGRKISSDKLFNLCGILVFALFISLTLAVLDPLQCQDNPNGSSSMVSNPGIICFNSAEHTGLVILSAIGLLCYPVAILTWASYTTLQYPARVNSGQGLRLVHRHRFLFQRFKPDCYYYGWLLLVRNSLVALFPVMLFSLPEIQLPLMGVLLMGSGALQIRVWPWRTKLANIMDLVITCILQILLLGIAPLVMLTSRSTEVLGWILVIAILSPLLGGLIVITHAVLRHFRPGNVFGVFLCHHKGGAGALCRWMKLMAAQHSSSEIFLDSDQLEDLDLIFDTIRAKTRSVVVVLTSELLQRMWCAGEIVTAFKNHVCTLPLVCDGYEPLTDATFMEVPSVWTEQQKQILAFYGISMEDVIQAYRWLHGLQSLTLQRRSPARAREQLVVEILQRVKVPLKLFRPKISHGKVKARILLTGSVSDAEALSTLEVFQHLLQRHLRKECAVVRSGKELLAYKPWAYYLVVLLSRGILRDPGFAQTLLSVYIEDSKQPRPLELVTVNADTQFQFPSPEFLVEVEEHGLGGPLSALGPELSKAYRGLLNILALPLSPMASQGLLERQTAEVCRRFRRYKNSVFAAAMDDEDDQHLEGDGVDPEEVGPTSQEEQEEDAQMFNREEVRSSLQAVGKPITWTEAGATVEGILVPDAAQPSEHAVLGAVVSSDVDVENDVVKTEL</sequence>
<feature type="transmembrane region" description="Helical" evidence="8">
    <location>
        <begin position="983"/>
        <end position="1003"/>
    </location>
</feature>
<dbReference type="EMBL" id="CAXAMN010012780">
    <property type="protein sequence ID" value="CAK9038963.1"/>
    <property type="molecule type" value="Genomic_DNA"/>
</dbReference>
<evidence type="ECO:0000256" key="8">
    <source>
        <dbReference type="SAM" id="Phobius"/>
    </source>
</evidence>
<feature type="chain" id="PRO_5047475473" evidence="9">
    <location>
        <begin position="21"/>
        <end position="1481"/>
    </location>
</feature>
<evidence type="ECO:0000256" key="2">
    <source>
        <dbReference type="ARBA" id="ARBA00022692"/>
    </source>
</evidence>
<organism evidence="12 13">
    <name type="scientific">Durusdinium trenchii</name>
    <dbReference type="NCBI Taxonomy" id="1381693"/>
    <lineage>
        <taxon>Eukaryota</taxon>
        <taxon>Sar</taxon>
        <taxon>Alveolata</taxon>
        <taxon>Dinophyceae</taxon>
        <taxon>Suessiales</taxon>
        <taxon>Symbiodiniaceae</taxon>
        <taxon>Durusdinium</taxon>
    </lineage>
</organism>
<feature type="transmembrane region" description="Helical" evidence="8">
    <location>
        <begin position="786"/>
        <end position="807"/>
    </location>
</feature>
<proteinExistence type="predicted"/>
<evidence type="ECO:0000256" key="5">
    <source>
        <dbReference type="ARBA" id="ARBA00023170"/>
    </source>
</evidence>
<evidence type="ECO:0000259" key="10">
    <source>
        <dbReference type="Pfam" id="PF01094"/>
    </source>
</evidence>
<dbReference type="InterPro" id="IPR028082">
    <property type="entry name" value="Peripla_BP_I"/>
</dbReference>
<dbReference type="InterPro" id="IPR050726">
    <property type="entry name" value="mGluR"/>
</dbReference>
<feature type="transmembrane region" description="Helical" evidence="8">
    <location>
        <begin position="871"/>
        <end position="892"/>
    </location>
</feature>
<name>A0ABP0LJ23_9DINO</name>
<dbReference type="CDD" id="cd00185">
    <property type="entry name" value="TNFRSF"/>
    <property type="match status" value="1"/>
</dbReference>
<dbReference type="Gene3D" id="2.10.50.10">
    <property type="entry name" value="Tumor Necrosis Factor Receptor, subunit A, domain 2"/>
    <property type="match status" value="2"/>
</dbReference>
<keyword evidence="5" id="KW-0675">Receptor</keyword>
<dbReference type="InterPro" id="IPR009030">
    <property type="entry name" value="Growth_fac_rcpt_cys_sf"/>
</dbReference>
<evidence type="ECO:0000256" key="1">
    <source>
        <dbReference type="ARBA" id="ARBA00004141"/>
    </source>
</evidence>
<feature type="compositionally biased region" description="Acidic residues" evidence="7">
    <location>
        <begin position="1387"/>
        <end position="1404"/>
    </location>
</feature>
<evidence type="ECO:0000256" key="9">
    <source>
        <dbReference type="SAM" id="SignalP"/>
    </source>
</evidence>
<dbReference type="SUPFAM" id="SSF57184">
    <property type="entry name" value="Growth factor receptor domain"/>
    <property type="match status" value="1"/>
</dbReference>
<reference evidence="12 13" key="1">
    <citation type="submission" date="2024-02" db="EMBL/GenBank/DDBJ databases">
        <authorList>
            <person name="Chen Y."/>
            <person name="Shah S."/>
            <person name="Dougan E. K."/>
            <person name="Thang M."/>
            <person name="Chan C."/>
        </authorList>
    </citation>
    <scope>NUCLEOTIDE SEQUENCE [LARGE SCALE GENOMIC DNA]</scope>
</reference>
<keyword evidence="3 8" id="KW-1133">Transmembrane helix</keyword>
<comment type="subcellular location">
    <subcellularLocation>
        <location evidence="1">Membrane</location>
        <topology evidence="1">Multi-pass membrane protein</topology>
    </subcellularLocation>
</comment>
<evidence type="ECO:0000256" key="3">
    <source>
        <dbReference type="ARBA" id="ARBA00022989"/>
    </source>
</evidence>
<feature type="domain" description="Receptor ligand binding region" evidence="10">
    <location>
        <begin position="77"/>
        <end position="420"/>
    </location>
</feature>
<dbReference type="InterPro" id="IPR011641">
    <property type="entry name" value="Tyr-kin_ephrin_A/B_rcpt-like"/>
</dbReference>
<feature type="transmembrane region" description="Helical" evidence="8">
    <location>
        <begin position="924"/>
        <end position="945"/>
    </location>
</feature>
<dbReference type="SMART" id="SM01411">
    <property type="entry name" value="Ephrin_rec_like"/>
    <property type="match status" value="2"/>
</dbReference>
<feature type="domain" description="Tyrosine-protein kinase ephrin type A/B receptor-like" evidence="11">
    <location>
        <begin position="539"/>
        <end position="586"/>
    </location>
</feature>
<dbReference type="PANTHER" id="PTHR24060">
    <property type="entry name" value="METABOTROPIC GLUTAMATE RECEPTOR"/>
    <property type="match status" value="1"/>
</dbReference>
<feature type="transmembrane region" description="Helical" evidence="8">
    <location>
        <begin position="1009"/>
        <end position="1034"/>
    </location>
</feature>
<evidence type="ECO:0000313" key="13">
    <source>
        <dbReference type="Proteomes" id="UP001642484"/>
    </source>
</evidence>
<evidence type="ECO:0000313" key="12">
    <source>
        <dbReference type="EMBL" id="CAK9038963.1"/>
    </source>
</evidence>
<feature type="transmembrane region" description="Helical" evidence="8">
    <location>
        <begin position="720"/>
        <end position="739"/>
    </location>
</feature>
<feature type="transmembrane region" description="Helical" evidence="8">
    <location>
        <begin position="690"/>
        <end position="708"/>
    </location>
</feature>
<evidence type="ECO:0000259" key="11">
    <source>
        <dbReference type="Pfam" id="PF07699"/>
    </source>
</evidence>